<sequence>MEVKLVKAFLTILLLLSPFNYFSDFGHFLATNRFTHVYPPRIDPKLSHVQGGVNVYSLYNSEPAPMGIADYGIGPNGPYIRNTSQVLAKAHICSLSVDSSINTDCVSAQLNVVLSYCYNGNQYSIWLQDVALIMLFNNTIKFIDNIWNLSSVNANVTEVKGKGTLCTYHGVTFYYYCANGYPGSPCVFSYPLNFCMLINVSENSLGEPVAYFWYNDGHGWVNYDSVTFLFPHSRNVNITINGYQYTGSGDFYDIEFDIVGPGGGTCAYFNNACVYLYLYYWNGHNFQEIKNAYNFGSDTGETSNNVIASGYYIQSSGELTSGLKAGQGSLAQIWSSNQVSIVKVHTNIKNGYVSFSKSEWNSTLPMYKFCGYCAIITLYPGNYNVIILNNQGKISGESYVKLLGGREIQTYCYHFKLISPQSICIFYGENNVEYIEIYGMGYANLSLKLPNSISYVDNFTPFINGKEVVELILIPHVLYCSAEGILTVTLSSGLSCTSSFKIVSTTKAIEVCIKVESIGNTLPEEPKIKVQFPNGSIEEITQGKYLLPAGSTYCLPKCIYENNQIRWILNSSNEGKFTLQGEYTFYYYEEYLVNFSFKVIGSSYNFTPEVYYYSAGKLNESLAGLIWADYNSTYYYQQCINYGKVRYISFNYTGEISSFKAMTTYYQQYYVNVNSMAPLYAEINGVNQSFSSGWFNYSTKIIIENVTFYPCAYERYIISSVTPSIAFTVNSPINVKVSYIIQYYLEVNAKIPVYAFVNGSNVSFSSGWYNKDDHIEVENVTWYKCPFTRFIITSVSPSNFTVGSHIIVNVSCLEQFYVHVNAKIPLYAEVNGINESFTSGWYNDGICIHVENVTFYPCAYERYIISSIKPSSIRLCKPLNVTISCFIQFFICVKSKIPVYAFVNGSNVSFSSGWYNKGDHIEVENVPFYISPKERCIISSPLPSFTVENHTVVTLKTIIQFLVCVISVIPIKAYVNGEETIIGTSWINEGTKIEVINYTYYPCKDERYVITSINPSSTIFVNSSVKLAIYSIKQFLVCINGIKSWYNAGSKIILNATIPIYEVGEFIGTYNVSPGSVIVVNSPVVERLVENLNYVFIILITVAVLAISIIIFIKIRK</sequence>
<evidence type="ECO:0000313" key="2">
    <source>
        <dbReference type="EMBL" id="MQL55528.1"/>
    </source>
</evidence>
<dbReference type="GeneID" id="42779596"/>
<dbReference type="Proteomes" id="UP000474054">
    <property type="component" value="Unassembled WGS sequence"/>
</dbReference>
<reference evidence="2 5" key="1">
    <citation type="submission" date="2019-10" db="EMBL/GenBank/DDBJ databases">
        <title>Comparative genomics of sulfur disproportionating microorganisms.</title>
        <authorList>
            <person name="Ward L.M."/>
            <person name="Bertran E."/>
            <person name="Johnston D."/>
        </authorList>
    </citation>
    <scope>NUCLEOTIDE SEQUENCE [LARGE SCALE GENOMIC DNA]</scope>
    <source>
        <strain evidence="2 5">DSM 3772</strain>
    </source>
</reference>
<evidence type="ECO:0000313" key="5">
    <source>
        <dbReference type="Proteomes" id="UP000474054"/>
    </source>
</evidence>
<dbReference type="KEGG" id="aamb:D1866_07620"/>
<organism evidence="3 4">
    <name type="scientific">Acidianus ambivalens</name>
    <name type="common">Desulfurolobus ambivalens</name>
    <dbReference type="NCBI Taxonomy" id="2283"/>
    <lineage>
        <taxon>Archaea</taxon>
        <taxon>Thermoproteota</taxon>
        <taxon>Thermoprotei</taxon>
        <taxon>Sulfolobales</taxon>
        <taxon>Sulfolobaceae</taxon>
        <taxon>Acidianus</taxon>
    </lineage>
</organism>
<dbReference type="RefSeq" id="WP_152941475.1">
    <property type="nucleotide sequence ID" value="NZ_CP045482.1"/>
</dbReference>
<accession>A0A650CVI0</accession>
<name>A0A650CVI0_ACIAM</name>
<gene>
    <name evidence="3" type="ORF">D1866_07620</name>
    <name evidence="2" type="ORF">GFB69_07200</name>
</gene>
<keyword evidence="1" id="KW-1133">Transmembrane helix</keyword>
<dbReference type="EMBL" id="WHYS01000002">
    <property type="protein sequence ID" value="MQL55528.1"/>
    <property type="molecule type" value="Genomic_DNA"/>
</dbReference>
<reference evidence="3 4" key="2">
    <citation type="submission" date="2019-10" db="EMBL/GenBank/DDBJ databases">
        <title>Genome Sequences from Six Type Strain Members of the Archaeal Family Sulfolobaceae: Acidianus ambivalens, Acidianus infernus, Metallosphaera prunae, Stygiolobus azoricus, Sulfolobus metallicus, and Sulfurisphaera ohwakuensis.</title>
        <authorList>
            <person name="Counts J.A."/>
            <person name="Kelly R.M."/>
        </authorList>
    </citation>
    <scope>NUCLEOTIDE SEQUENCE [LARGE SCALE GENOMIC DNA]</scope>
    <source>
        <strain evidence="3 4">LEI 10</strain>
    </source>
</reference>
<dbReference type="Proteomes" id="UP000426328">
    <property type="component" value="Chromosome"/>
</dbReference>
<keyword evidence="4" id="KW-1185">Reference proteome</keyword>
<dbReference type="InterPro" id="IPR007981">
    <property type="entry name" value="Peptidase_A5"/>
</dbReference>
<protein>
    <recommendedName>
        <fullName evidence="6">Thermopsin</fullName>
    </recommendedName>
</protein>
<feature type="transmembrane region" description="Helical" evidence="1">
    <location>
        <begin position="1092"/>
        <end position="1113"/>
    </location>
</feature>
<keyword evidence="1" id="KW-0472">Membrane</keyword>
<dbReference type="Pfam" id="PF05317">
    <property type="entry name" value="Thermopsin"/>
    <property type="match status" value="1"/>
</dbReference>
<evidence type="ECO:0000256" key="1">
    <source>
        <dbReference type="SAM" id="Phobius"/>
    </source>
</evidence>
<keyword evidence="1" id="KW-0812">Transmembrane</keyword>
<evidence type="ECO:0000313" key="3">
    <source>
        <dbReference type="EMBL" id="QGR21884.1"/>
    </source>
</evidence>
<evidence type="ECO:0000313" key="4">
    <source>
        <dbReference type="Proteomes" id="UP000426328"/>
    </source>
</evidence>
<proteinExistence type="predicted"/>
<dbReference type="AlphaFoldDB" id="A0A650CVI0"/>
<dbReference type="EMBL" id="CP045482">
    <property type="protein sequence ID" value="QGR21884.1"/>
    <property type="molecule type" value="Genomic_DNA"/>
</dbReference>
<evidence type="ECO:0008006" key="6">
    <source>
        <dbReference type="Google" id="ProtNLM"/>
    </source>
</evidence>